<gene>
    <name evidence="1" type="ORF">SAMN05660703_2278</name>
</gene>
<dbReference type="OrthoDB" id="9803207at2"/>
<dbReference type="RefSeq" id="WP_084061602.1">
    <property type="nucleotide sequence ID" value="NZ_FWXO01000003.1"/>
</dbReference>
<dbReference type="AlphaFoldDB" id="A0A1W2AWL8"/>
<sequence length="127" mass="14724">MQDRVKYEYAIIRLVPKVEREEFFNVGVILFSRPKKFLGMKFHIDVDKLRSFCCEKELDDLNEYLKGWEMVCKGEPFGGAIGKLEAVDRFRWLTASRSTIIQSSITHSGLCLEPEKELEAIFKACVL</sequence>
<organism evidence="1 2">
    <name type="scientific">Cellulophaga tyrosinoxydans</name>
    <dbReference type="NCBI Taxonomy" id="504486"/>
    <lineage>
        <taxon>Bacteria</taxon>
        <taxon>Pseudomonadati</taxon>
        <taxon>Bacteroidota</taxon>
        <taxon>Flavobacteriia</taxon>
        <taxon>Flavobacteriales</taxon>
        <taxon>Flavobacteriaceae</taxon>
        <taxon>Cellulophaga</taxon>
    </lineage>
</organism>
<evidence type="ECO:0008006" key="3">
    <source>
        <dbReference type="Google" id="ProtNLM"/>
    </source>
</evidence>
<reference evidence="1 2" key="1">
    <citation type="submission" date="2017-04" db="EMBL/GenBank/DDBJ databases">
        <authorList>
            <person name="Afonso C.L."/>
            <person name="Miller P.J."/>
            <person name="Scott M.A."/>
            <person name="Spackman E."/>
            <person name="Goraichik I."/>
            <person name="Dimitrov K.M."/>
            <person name="Suarez D.L."/>
            <person name="Swayne D.E."/>
        </authorList>
    </citation>
    <scope>NUCLEOTIDE SEQUENCE [LARGE SCALE GENOMIC DNA]</scope>
    <source>
        <strain evidence="1 2">DSM 21164</strain>
    </source>
</reference>
<proteinExistence type="predicted"/>
<name>A0A1W2AWL8_9FLAO</name>
<dbReference type="Proteomes" id="UP000192360">
    <property type="component" value="Unassembled WGS sequence"/>
</dbReference>
<dbReference type="STRING" id="504486.SAMN05660703_2278"/>
<accession>A0A1W2AWL8</accession>
<dbReference type="EMBL" id="FWXO01000003">
    <property type="protein sequence ID" value="SMC65083.1"/>
    <property type="molecule type" value="Genomic_DNA"/>
</dbReference>
<evidence type="ECO:0000313" key="1">
    <source>
        <dbReference type="EMBL" id="SMC65083.1"/>
    </source>
</evidence>
<protein>
    <recommendedName>
        <fullName evidence="3">DUF3037 domain-containing protein</fullName>
    </recommendedName>
</protein>
<evidence type="ECO:0000313" key="2">
    <source>
        <dbReference type="Proteomes" id="UP000192360"/>
    </source>
</evidence>
<keyword evidence="2" id="KW-1185">Reference proteome</keyword>
<dbReference type="Pfam" id="PF11236">
    <property type="entry name" value="DUF3037"/>
    <property type="match status" value="1"/>
</dbReference>
<dbReference type="InterPro" id="IPR021398">
    <property type="entry name" value="DUF3037"/>
</dbReference>